<evidence type="ECO:0000313" key="1">
    <source>
        <dbReference type="EMBL" id="TKW15765.1"/>
    </source>
</evidence>
<dbReference type="Gramene" id="TKW15765">
    <property type="protein sequence ID" value="TKW15765"/>
    <property type="gene ID" value="SEVIR_5G258766v2"/>
</dbReference>
<evidence type="ECO:0000313" key="2">
    <source>
        <dbReference type="Proteomes" id="UP000298652"/>
    </source>
</evidence>
<accession>A0A4U6UKW8</accession>
<keyword evidence="2" id="KW-1185">Reference proteome</keyword>
<proteinExistence type="predicted"/>
<gene>
    <name evidence="1" type="ORF">SEVIR_5G258766v2</name>
</gene>
<dbReference type="AlphaFoldDB" id="A0A4U6UKW8"/>
<sequence length="42" mass="4795">MCDESSWVCSAVRCVVPNVVLCHFEAVILNVKNWCLEFFFVG</sequence>
<name>A0A4U6UKW8_SETVI</name>
<protein>
    <submittedName>
        <fullName evidence="1">Uncharacterized protein</fullName>
    </submittedName>
</protein>
<reference evidence="1" key="1">
    <citation type="submission" date="2019-03" db="EMBL/GenBank/DDBJ databases">
        <title>WGS assembly of Setaria viridis.</title>
        <authorList>
            <person name="Huang P."/>
            <person name="Jenkins J."/>
            <person name="Grimwood J."/>
            <person name="Barry K."/>
            <person name="Healey A."/>
            <person name="Mamidi S."/>
            <person name="Sreedasyam A."/>
            <person name="Shu S."/>
            <person name="Feldman M."/>
            <person name="Wu J."/>
            <person name="Yu Y."/>
            <person name="Chen C."/>
            <person name="Johnson J."/>
            <person name="Rokhsar D."/>
            <person name="Baxter I."/>
            <person name="Schmutz J."/>
            <person name="Brutnell T."/>
            <person name="Kellogg E."/>
        </authorList>
    </citation>
    <scope>NUCLEOTIDE SEQUENCE [LARGE SCALE GENOMIC DNA]</scope>
</reference>
<dbReference type="Proteomes" id="UP000298652">
    <property type="component" value="Chromosome 5"/>
</dbReference>
<organism evidence="1 2">
    <name type="scientific">Setaria viridis</name>
    <name type="common">Green bristlegrass</name>
    <name type="synonym">Setaria italica subsp. viridis</name>
    <dbReference type="NCBI Taxonomy" id="4556"/>
    <lineage>
        <taxon>Eukaryota</taxon>
        <taxon>Viridiplantae</taxon>
        <taxon>Streptophyta</taxon>
        <taxon>Embryophyta</taxon>
        <taxon>Tracheophyta</taxon>
        <taxon>Spermatophyta</taxon>
        <taxon>Magnoliopsida</taxon>
        <taxon>Liliopsida</taxon>
        <taxon>Poales</taxon>
        <taxon>Poaceae</taxon>
        <taxon>PACMAD clade</taxon>
        <taxon>Panicoideae</taxon>
        <taxon>Panicodae</taxon>
        <taxon>Paniceae</taxon>
        <taxon>Cenchrinae</taxon>
        <taxon>Setaria</taxon>
    </lineage>
</organism>
<dbReference type="EMBL" id="CM016556">
    <property type="protein sequence ID" value="TKW15765.1"/>
    <property type="molecule type" value="Genomic_DNA"/>
</dbReference>